<dbReference type="VEuPathDB" id="FungiDB:CHGG_01988"/>
<evidence type="ECO:0000313" key="1">
    <source>
        <dbReference type="EMBL" id="EAQ93753.1"/>
    </source>
</evidence>
<gene>
    <name evidence="1" type="ORF">CHGG_01988</name>
</gene>
<dbReference type="GeneID" id="4386235"/>
<dbReference type="RefSeq" id="XP_001221209.1">
    <property type="nucleotide sequence ID" value="XM_001221208.1"/>
</dbReference>
<evidence type="ECO:0000313" key="2">
    <source>
        <dbReference type="Proteomes" id="UP000001056"/>
    </source>
</evidence>
<keyword evidence="2" id="KW-1185">Reference proteome</keyword>
<dbReference type="InParanoid" id="Q2HCR6"/>
<sequence length="32" mass="3627">MAGDGLPRETPGRVEYQHTSLFPYSYHDAVEC</sequence>
<accession>Q2HCR6</accession>
<protein>
    <submittedName>
        <fullName evidence="1">Uncharacterized protein</fullName>
    </submittedName>
</protein>
<reference evidence="2" key="1">
    <citation type="journal article" date="2015" name="Genome Announc.">
        <title>Draft genome sequence of the cellulolytic fungus Chaetomium globosum.</title>
        <authorList>
            <person name="Cuomo C.A."/>
            <person name="Untereiner W.A."/>
            <person name="Ma L.-J."/>
            <person name="Grabherr M."/>
            <person name="Birren B.W."/>
        </authorList>
    </citation>
    <scope>NUCLEOTIDE SEQUENCE [LARGE SCALE GENOMIC DNA]</scope>
    <source>
        <strain evidence="2">ATCC 6205 / CBS 148.51 / DSM 1962 / NBRC 6347 / NRRL 1970</strain>
    </source>
</reference>
<name>Q2HCR6_CHAGB</name>
<proteinExistence type="predicted"/>
<dbReference type="Proteomes" id="UP000001056">
    <property type="component" value="Unassembled WGS sequence"/>
</dbReference>
<dbReference type="EMBL" id="CH408029">
    <property type="protein sequence ID" value="EAQ93753.1"/>
    <property type="molecule type" value="Genomic_DNA"/>
</dbReference>
<dbReference type="HOGENOM" id="CLU_3392237_0_0_1"/>
<organism evidence="1 2">
    <name type="scientific">Chaetomium globosum (strain ATCC 6205 / CBS 148.51 / DSM 1962 / NBRC 6347 / NRRL 1970)</name>
    <name type="common">Soil fungus</name>
    <dbReference type="NCBI Taxonomy" id="306901"/>
    <lineage>
        <taxon>Eukaryota</taxon>
        <taxon>Fungi</taxon>
        <taxon>Dikarya</taxon>
        <taxon>Ascomycota</taxon>
        <taxon>Pezizomycotina</taxon>
        <taxon>Sordariomycetes</taxon>
        <taxon>Sordariomycetidae</taxon>
        <taxon>Sordariales</taxon>
        <taxon>Chaetomiaceae</taxon>
        <taxon>Chaetomium</taxon>
    </lineage>
</organism>
<dbReference type="AlphaFoldDB" id="Q2HCR6"/>